<name>A0A176W984_MARPO</name>
<reference evidence="2" key="1">
    <citation type="submission" date="2016-03" db="EMBL/GenBank/DDBJ databases">
        <title>Mechanisms controlling the formation of the plant cell surface in tip-growing cells are functionally conserved among land plants.</title>
        <authorList>
            <person name="Honkanen S."/>
            <person name="Jones V.A."/>
            <person name="Morieri G."/>
            <person name="Champion C."/>
            <person name="Hetherington A.J."/>
            <person name="Kelly S."/>
            <person name="Saint-Marcoux D."/>
            <person name="Proust H."/>
            <person name="Prescott H."/>
            <person name="Dolan L."/>
        </authorList>
    </citation>
    <scope>NUCLEOTIDE SEQUENCE [LARGE SCALE GENOMIC DNA]</scope>
    <source>
        <tissue evidence="2">Whole gametophyte</tissue>
    </source>
</reference>
<evidence type="ECO:0000256" key="1">
    <source>
        <dbReference type="SAM" id="MobiDB-lite"/>
    </source>
</evidence>
<dbReference type="EMBL" id="LVLJ01001436">
    <property type="protein sequence ID" value="OAE29637.1"/>
    <property type="molecule type" value="Genomic_DNA"/>
</dbReference>
<organism evidence="2 3">
    <name type="scientific">Marchantia polymorpha subsp. ruderalis</name>
    <dbReference type="NCBI Taxonomy" id="1480154"/>
    <lineage>
        <taxon>Eukaryota</taxon>
        <taxon>Viridiplantae</taxon>
        <taxon>Streptophyta</taxon>
        <taxon>Embryophyta</taxon>
        <taxon>Marchantiophyta</taxon>
        <taxon>Marchantiopsida</taxon>
        <taxon>Marchantiidae</taxon>
        <taxon>Marchantiales</taxon>
        <taxon>Marchantiaceae</taxon>
        <taxon>Marchantia</taxon>
    </lineage>
</organism>
<sequence>MLATGSSVMMMAESTKPQGQGVGGGGTKQKQKKKKKKKERKGSRMFCDGTSTPTRHHLLPSVRESKRDGTNERASRLPSSRLASVAYPPTDSRRRNPDSSP</sequence>
<proteinExistence type="predicted"/>
<feature type="region of interest" description="Disordered" evidence="1">
    <location>
        <begin position="1"/>
        <end position="101"/>
    </location>
</feature>
<keyword evidence="3" id="KW-1185">Reference proteome</keyword>
<feature type="compositionally biased region" description="Basic and acidic residues" evidence="1">
    <location>
        <begin position="63"/>
        <end position="75"/>
    </location>
</feature>
<gene>
    <name evidence="2" type="ORF">AXG93_1762s1170</name>
</gene>
<dbReference type="AlphaFoldDB" id="A0A176W984"/>
<feature type="compositionally biased region" description="Basic and acidic residues" evidence="1">
    <location>
        <begin position="91"/>
        <end position="101"/>
    </location>
</feature>
<evidence type="ECO:0000313" key="3">
    <source>
        <dbReference type="Proteomes" id="UP000077202"/>
    </source>
</evidence>
<feature type="compositionally biased region" description="Basic residues" evidence="1">
    <location>
        <begin position="29"/>
        <end position="43"/>
    </location>
</feature>
<comment type="caution">
    <text evidence="2">The sequence shown here is derived from an EMBL/GenBank/DDBJ whole genome shotgun (WGS) entry which is preliminary data.</text>
</comment>
<evidence type="ECO:0000313" key="2">
    <source>
        <dbReference type="EMBL" id="OAE29637.1"/>
    </source>
</evidence>
<accession>A0A176W984</accession>
<protein>
    <submittedName>
        <fullName evidence="2">Uncharacterized protein</fullName>
    </submittedName>
</protein>
<dbReference type="Proteomes" id="UP000077202">
    <property type="component" value="Unassembled WGS sequence"/>
</dbReference>